<dbReference type="RefSeq" id="WP_306684511.1">
    <property type="nucleotide sequence ID" value="NZ_CP132914.1"/>
</dbReference>
<dbReference type="KEGG" id="sog:RA178_03190"/>
<dbReference type="Proteomes" id="UP001236800">
    <property type="component" value="Chromosome"/>
</dbReference>
<accession>A0AA50Q725</accession>
<dbReference type="GeneID" id="301338156"/>
<dbReference type="EMBL" id="CP132914">
    <property type="protein sequence ID" value="WMB73643.1"/>
    <property type="molecule type" value="Genomic_DNA"/>
</dbReference>
<gene>
    <name evidence="1" type="ORF">RA178_03190</name>
</gene>
<organism evidence="1">
    <name type="scientific">Shewanella oncorhynchi</name>
    <dbReference type="NCBI Taxonomy" id="2726434"/>
    <lineage>
        <taxon>Bacteria</taxon>
        <taxon>Pseudomonadati</taxon>
        <taxon>Pseudomonadota</taxon>
        <taxon>Gammaproteobacteria</taxon>
        <taxon>Alteromonadales</taxon>
        <taxon>Shewanellaceae</taxon>
        <taxon>Shewanella</taxon>
    </lineage>
</organism>
<name>A0AA50Q725_9GAMM</name>
<reference evidence="1" key="1">
    <citation type="submission" date="2023-08" db="EMBL/GenBank/DDBJ databases">
        <title>Complete genome sequence of Shewanella oncorhynchi Z-P2, a siderophore putrebactin-producing bacterium.</title>
        <authorList>
            <person name="Zhang Y."/>
        </authorList>
    </citation>
    <scope>NUCLEOTIDE SEQUENCE</scope>
    <source>
        <strain evidence="1">Z-P2</strain>
    </source>
</reference>
<protein>
    <submittedName>
        <fullName evidence="1">Uncharacterized protein</fullName>
    </submittedName>
</protein>
<dbReference type="AlphaFoldDB" id="A0AA50Q725"/>
<sequence length="120" mass="14046">MSKIISAANVMITNRHLITDVIEANSSSEIFFRYKTRYIWSITRSQDKIFLHFYPNAHNTESLAELEPYEWQDYSPIISYNSVELGTKEAKSTFEELQLVVKEKLLNMDKVLDDIIGDFF</sequence>
<proteinExistence type="predicted"/>
<evidence type="ECO:0000313" key="1">
    <source>
        <dbReference type="EMBL" id="WMB73643.1"/>
    </source>
</evidence>